<feature type="transmembrane region" description="Helical" evidence="2">
    <location>
        <begin position="338"/>
        <end position="357"/>
    </location>
</feature>
<organism evidence="3 4">
    <name type="scientific">Solidesulfovibrio fructosivorans JJ]</name>
    <dbReference type="NCBI Taxonomy" id="596151"/>
    <lineage>
        <taxon>Bacteria</taxon>
        <taxon>Pseudomonadati</taxon>
        <taxon>Thermodesulfobacteriota</taxon>
        <taxon>Desulfovibrionia</taxon>
        <taxon>Desulfovibrionales</taxon>
        <taxon>Desulfovibrionaceae</taxon>
        <taxon>Solidesulfovibrio</taxon>
    </lineage>
</organism>
<dbReference type="Pfam" id="PF09852">
    <property type="entry name" value="DUF2079"/>
    <property type="match status" value="1"/>
</dbReference>
<feature type="transmembrane region" description="Helical" evidence="2">
    <location>
        <begin position="305"/>
        <end position="326"/>
    </location>
</feature>
<keyword evidence="2" id="KW-1133">Transmembrane helix</keyword>
<proteinExistence type="predicted"/>
<feature type="compositionally biased region" description="Low complexity" evidence="1">
    <location>
        <begin position="531"/>
        <end position="549"/>
    </location>
</feature>
<evidence type="ECO:0000313" key="3">
    <source>
        <dbReference type="EMBL" id="EFL52951.1"/>
    </source>
</evidence>
<feature type="region of interest" description="Disordered" evidence="1">
    <location>
        <begin position="521"/>
        <end position="606"/>
    </location>
</feature>
<dbReference type="eggNOG" id="COG3463">
    <property type="taxonomic scope" value="Bacteria"/>
</dbReference>
<name>E1JSI2_SOLFR</name>
<feature type="transmembrane region" description="Helical" evidence="2">
    <location>
        <begin position="141"/>
        <end position="162"/>
    </location>
</feature>
<feature type="compositionally biased region" description="Basic and acidic residues" evidence="1">
    <location>
        <begin position="581"/>
        <end position="600"/>
    </location>
</feature>
<accession>E1JSI2</accession>
<reference evidence="3 4" key="1">
    <citation type="submission" date="2010-08" db="EMBL/GenBank/DDBJ databases">
        <title>The draft genome of Desulfovibrio fructosovorans JJ.</title>
        <authorList>
            <consortium name="US DOE Joint Genome Institute (JGI-PGF)"/>
            <person name="Lucas S."/>
            <person name="Copeland A."/>
            <person name="Lapidus A."/>
            <person name="Cheng J.-F."/>
            <person name="Bruce D."/>
            <person name="Goodwin L."/>
            <person name="Pitluck S."/>
            <person name="Land M.L."/>
            <person name="Hauser L."/>
            <person name="Chang Y.-J."/>
            <person name="Jeffries C."/>
            <person name="Wall J.D."/>
            <person name="Stahl D.A."/>
            <person name="Arkin A.P."/>
            <person name="Dehal P."/>
            <person name="Stolyar S.M."/>
            <person name="Hazen T.C."/>
            <person name="Woyke T.J."/>
        </authorList>
    </citation>
    <scope>NUCLEOTIDE SEQUENCE [LARGE SCALE GENOMIC DNA]</scope>
    <source>
        <strain evidence="3 4">JJ</strain>
    </source>
</reference>
<feature type="transmembrane region" description="Helical" evidence="2">
    <location>
        <begin position="20"/>
        <end position="40"/>
    </location>
</feature>
<keyword evidence="4" id="KW-1185">Reference proteome</keyword>
<feature type="transmembrane region" description="Helical" evidence="2">
    <location>
        <begin position="174"/>
        <end position="190"/>
    </location>
</feature>
<evidence type="ECO:0000256" key="2">
    <source>
        <dbReference type="SAM" id="Phobius"/>
    </source>
</evidence>
<dbReference type="OrthoDB" id="5440778at2"/>
<evidence type="ECO:0008006" key="5">
    <source>
        <dbReference type="Google" id="ProtNLM"/>
    </source>
</evidence>
<protein>
    <recommendedName>
        <fullName evidence="5">DUF2079 domain-containing protein</fullName>
    </recommendedName>
</protein>
<sequence length="606" mass="65294">MTNLHAPATLPVPVSRGFGGAVFLGLFAVLALMACFKYLALHSTVFDLGVFLSNLYSLHRYGEWWRAFLGHAQPLLPLYAQVYRLVPDQAAPLVLLTVQGLVLALPALMAARRYGMLAALAYALYFPVWTNALFDFHLDHLLIPILFAFLVAATSGRTRLAFVLGLLPCLVKEPYALTTIFCGAYLAFVAEERKAGWGLMLLGALYFYVATAWIVPYCTADGGLGAASGGYAWLGGGPGTALATCLLHPLTVLDEMFGVAGKWKYLGFLFGALLFFPLFRPKLLLPAVPALALALLSTQPNYYGWANHYTAGAAGVLFFAFCEVLGPVRILARQSGIGAHYSGLALFTALAVGHVLLAPSPVSRLFLTTDNFAFSMEAYEPTARDAAILAEILKAVPRDPDLPVVAQNTLNWGALAERLDYNSFPLGVFTPHPVRDLSKASFGDFWKFVRTGKTDLPVRSWQAQYVLLDLTRPWFVLDKGCEFQNGACRDKEVAREFSELVDRAKAQLETVYDQGGFLILRRPQPKPAPAPAAQTQPEGEAPAAPGTAPMSPDGQTSQAPNAAPGAAAPEAAPAGQNAVRHAPDARRTGRAGRDAGSGDRRARKPA</sequence>
<feature type="compositionally biased region" description="Low complexity" evidence="1">
    <location>
        <begin position="558"/>
        <end position="578"/>
    </location>
</feature>
<dbReference type="EMBL" id="AECZ01000002">
    <property type="protein sequence ID" value="EFL52951.1"/>
    <property type="molecule type" value="Genomic_DNA"/>
</dbReference>
<feature type="transmembrane region" description="Helical" evidence="2">
    <location>
        <begin position="197"/>
        <end position="215"/>
    </location>
</feature>
<keyword evidence="2" id="KW-0472">Membrane</keyword>
<dbReference type="InterPro" id="IPR018650">
    <property type="entry name" value="STSV1_Orf64"/>
</dbReference>
<comment type="caution">
    <text evidence="3">The sequence shown here is derived from an EMBL/GenBank/DDBJ whole genome shotgun (WGS) entry which is preliminary data.</text>
</comment>
<evidence type="ECO:0000256" key="1">
    <source>
        <dbReference type="SAM" id="MobiDB-lite"/>
    </source>
</evidence>
<gene>
    <name evidence="3" type="ORF">DesfrDRAFT_0581</name>
</gene>
<keyword evidence="2" id="KW-0812">Transmembrane</keyword>
<feature type="transmembrane region" description="Helical" evidence="2">
    <location>
        <begin position="265"/>
        <end position="285"/>
    </location>
</feature>
<dbReference type="STRING" id="596151.DesfrDRAFT_0581"/>
<dbReference type="RefSeq" id="WP_005990922.1">
    <property type="nucleotide sequence ID" value="NZ_AECZ01000002.1"/>
</dbReference>
<feature type="transmembrane region" description="Helical" evidence="2">
    <location>
        <begin position="90"/>
        <end position="108"/>
    </location>
</feature>
<evidence type="ECO:0000313" key="4">
    <source>
        <dbReference type="Proteomes" id="UP000006250"/>
    </source>
</evidence>
<dbReference type="AlphaFoldDB" id="E1JSI2"/>
<feature type="transmembrane region" description="Helical" evidence="2">
    <location>
        <begin position="114"/>
        <end position="134"/>
    </location>
</feature>
<feature type="transmembrane region" description="Helical" evidence="2">
    <location>
        <begin position="230"/>
        <end position="253"/>
    </location>
</feature>
<dbReference type="Proteomes" id="UP000006250">
    <property type="component" value="Unassembled WGS sequence"/>
</dbReference>